<protein>
    <submittedName>
        <fullName evidence="2">Stage II sporulation protein M</fullName>
    </submittedName>
</protein>
<comment type="caution">
    <text evidence="2">The sequence shown here is derived from an EMBL/GenBank/DDBJ whole genome shotgun (WGS) entry which is preliminary data.</text>
</comment>
<evidence type="ECO:0000313" key="2">
    <source>
        <dbReference type="EMBL" id="MDE1461444.1"/>
    </source>
</evidence>
<feature type="transmembrane region" description="Helical" evidence="1">
    <location>
        <begin position="216"/>
        <end position="243"/>
    </location>
</feature>
<dbReference type="Pfam" id="PF01944">
    <property type="entry name" value="SpoIIM"/>
    <property type="match status" value="1"/>
</dbReference>
<sequence length="320" mass="36394">MKQETFENRYQHDWQAFEALLEQLEKRQSPSVVQFATHYRRICHYLALAKARTYSPQLQAQLESMVLRGHQQLYNRKTQFLYNSLQFIVLKFPALLRENWRFFWLATALFYLPGLVIFLAIQWDPNLVYTIMNPHQVTEYESMYDPALRHLGRERQSDTDIFMFGFYIWNNVGIAFKTFAGGILFTIGSLFFLLFNGLFFGAFASHIVNVGYQSTFFPFVVGHGAFELTAITIAGAAGIKMGYSLLAPGNLSRLDALKQSTKVAVQLLLGAAFLLIIAAFVEAFWSSSTLLTPTIKYTIGGLFWLLVAGYLTQGGKGYAT</sequence>
<dbReference type="PANTHER" id="PTHR35337:SF1">
    <property type="entry name" value="SLR1478 PROTEIN"/>
    <property type="match status" value="1"/>
</dbReference>
<organism evidence="2 3">
    <name type="scientific">Spartinivicinus poritis</name>
    <dbReference type="NCBI Taxonomy" id="2994640"/>
    <lineage>
        <taxon>Bacteria</taxon>
        <taxon>Pseudomonadati</taxon>
        <taxon>Pseudomonadota</taxon>
        <taxon>Gammaproteobacteria</taxon>
        <taxon>Oceanospirillales</taxon>
        <taxon>Zooshikellaceae</taxon>
        <taxon>Spartinivicinus</taxon>
    </lineage>
</organism>
<gene>
    <name evidence="2" type="ORF">ORQ98_05635</name>
</gene>
<reference evidence="2 3" key="1">
    <citation type="submission" date="2022-11" db="EMBL/GenBank/DDBJ databases">
        <title>Spartinivicinus poritis sp. nov., isolated from scleractinian coral Porites lutea.</title>
        <authorList>
            <person name="Zhang G."/>
            <person name="Cai L."/>
            <person name="Wei Q."/>
        </authorList>
    </citation>
    <scope>NUCLEOTIDE SEQUENCE [LARGE SCALE GENOMIC DNA]</scope>
    <source>
        <strain evidence="2 3">A2-2</strain>
    </source>
</reference>
<dbReference type="EMBL" id="JAPMOU010000005">
    <property type="protein sequence ID" value="MDE1461444.1"/>
    <property type="molecule type" value="Genomic_DNA"/>
</dbReference>
<keyword evidence="1" id="KW-0472">Membrane</keyword>
<feature type="transmembrane region" description="Helical" evidence="1">
    <location>
        <begin position="263"/>
        <end position="285"/>
    </location>
</feature>
<keyword evidence="3" id="KW-1185">Reference proteome</keyword>
<accession>A0ABT5U8K7</accession>
<keyword evidence="1" id="KW-0812">Transmembrane</keyword>
<feature type="transmembrane region" description="Helical" evidence="1">
    <location>
        <begin position="179"/>
        <end position="204"/>
    </location>
</feature>
<dbReference type="InterPro" id="IPR002798">
    <property type="entry name" value="SpoIIM-like"/>
</dbReference>
<dbReference type="Proteomes" id="UP001528823">
    <property type="component" value="Unassembled WGS sequence"/>
</dbReference>
<dbReference type="PANTHER" id="PTHR35337">
    <property type="entry name" value="SLR1478 PROTEIN"/>
    <property type="match status" value="1"/>
</dbReference>
<name>A0ABT5U8K7_9GAMM</name>
<evidence type="ECO:0000313" key="3">
    <source>
        <dbReference type="Proteomes" id="UP001528823"/>
    </source>
</evidence>
<keyword evidence="1" id="KW-1133">Transmembrane helix</keyword>
<proteinExistence type="predicted"/>
<feature type="transmembrane region" description="Helical" evidence="1">
    <location>
        <begin position="297"/>
        <end position="315"/>
    </location>
</feature>
<evidence type="ECO:0000256" key="1">
    <source>
        <dbReference type="SAM" id="Phobius"/>
    </source>
</evidence>
<dbReference type="RefSeq" id="WP_274687809.1">
    <property type="nucleotide sequence ID" value="NZ_JAPMOU010000005.1"/>
</dbReference>
<feature type="transmembrane region" description="Helical" evidence="1">
    <location>
        <begin position="102"/>
        <end position="123"/>
    </location>
</feature>